<dbReference type="InterPro" id="IPR036457">
    <property type="entry name" value="PPM-type-like_dom_sf"/>
</dbReference>
<evidence type="ECO:0000313" key="2">
    <source>
        <dbReference type="Proteomes" id="UP000248840"/>
    </source>
</evidence>
<sequence length="282" mass="33179">MQQNKDYFSIYNFIDKVSEEENEDAVLYKESKEGFKLAVSDGAGGAGIYCKTWADFLVNCQPEIPFENESIIQDWFLQNSKKFYKTNIDLINNSDPFIIEKFIKDGSYATLLYVWWNSKTKLLSYTGIGDTTMFIFRKKNNDYIPILITPIDKQKTLDDFPKLLNWNKKLNYDLSRSEIELKSDDILIISTDSIARWIIYHLIILAPDHMLVLLNENIIKNKDINKTENFNLNNKYKSISDLIQKIEVTMNTDLLNIKCMLEKQINLELLEKDDFTMFFKRF</sequence>
<protein>
    <recommendedName>
        <fullName evidence="3">Protein phosphatase 2C-like protein</fullName>
    </recommendedName>
</protein>
<dbReference type="RefSeq" id="WP_112112652.1">
    <property type="nucleotide sequence ID" value="NZ_QLSZ01000003.1"/>
</dbReference>
<gene>
    <name evidence="1" type="ORF">CLV55_103173</name>
</gene>
<organism evidence="1 2">
    <name type="scientific">Flavobacterium aciduliphilum</name>
    <dbReference type="NCBI Taxonomy" id="1101402"/>
    <lineage>
        <taxon>Bacteria</taxon>
        <taxon>Pseudomonadati</taxon>
        <taxon>Bacteroidota</taxon>
        <taxon>Flavobacteriia</taxon>
        <taxon>Flavobacteriales</taxon>
        <taxon>Flavobacteriaceae</taxon>
        <taxon>Flavobacterium</taxon>
    </lineage>
</organism>
<proteinExistence type="predicted"/>
<dbReference type="Gene3D" id="3.60.40.10">
    <property type="entry name" value="PPM-type phosphatase domain"/>
    <property type="match status" value="1"/>
</dbReference>
<dbReference type="OrthoDB" id="1070261at2"/>
<keyword evidence="2" id="KW-1185">Reference proteome</keyword>
<dbReference type="EMBL" id="QLSZ01000003">
    <property type="protein sequence ID" value="RAR73854.1"/>
    <property type="molecule type" value="Genomic_DNA"/>
</dbReference>
<comment type="caution">
    <text evidence="1">The sequence shown here is derived from an EMBL/GenBank/DDBJ whole genome shotgun (WGS) entry which is preliminary data.</text>
</comment>
<reference evidence="1 2" key="1">
    <citation type="submission" date="2018-06" db="EMBL/GenBank/DDBJ databases">
        <title>Genomic Encyclopedia of Archaeal and Bacterial Type Strains, Phase II (KMG-II): from individual species to whole genera.</title>
        <authorList>
            <person name="Goeker M."/>
        </authorList>
    </citation>
    <scope>NUCLEOTIDE SEQUENCE [LARGE SCALE GENOMIC DNA]</scope>
    <source>
        <strain evidence="1 2">DSM 25663</strain>
    </source>
</reference>
<evidence type="ECO:0008006" key="3">
    <source>
        <dbReference type="Google" id="ProtNLM"/>
    </source>
</evidence>
<accession>A0A328YKL4</accession>
<evidence type="ECO:0000313" key="1">
    <source>
        <dbReference type="EMBL" id="RAR73854.1"/>
    </source>
</evidence>
<dbReference type="SUPFAM" id="SSF81606">
    <property type="entry name" value="PP2C-like"/>
    <property type="match status" value="1"/>
</dbReference>
<dbReference type="Proteomes" id="UP000248840">
    <property type="component" value="Unassembled WGS sequence"/>
</dbReference>
<dbReference type="AlphaFoldDB" id="A0A328YKL4"/>
<name>A0A328YKL4_9FLAO</name>